<evidence type="ECO:0000256" key="1">
    <source>
        <dbReference type="SAM" id="MobiDB-lite"/>
    </source>
</evidence>
<feature type="region of interest" description="Disordered" evidence="1">
    <location>
        <begin position="16"/>
        <end position="42"/>
    </location>
</feature>
<feature type="compositionally biased region" description="Basic residues" evidence="1">
    <location>
        <begin position="16"/>
        <end position="32"/>
    </location>
</feature>
<dbReference type="AlphaFoldDB" id="A0A6H5J129"/>
<feature type="region of interest" description="Disordered" evidence="1">
    <location>
        <begin position="156"/>
        <end position="302"/>
    </location>
</feature>
<sequence>MSAVNANRKNLHRVLQHRRTRPLRPPFKRGVKSYKGQCKSSRQFSPLSLEQRVYKEAREWDPDTLNRTLERATRPDPSTFVLSITVEQPSATSNIGPFQDPRSHSDSESDHRNERYLRFRSERPVNTPPQSLVVVPRSSGLYRKYWEDIICSRHPTRPELFAPPARSPLAESPGKRQPVAARPRARSLSPFLRLHPPIPPHLRRPVKIRLEPQGAPRQQRKRRTPPRSPDIPAKRHFGLAFSPVPEKSPSPPPHPSAKSPDGSQHEVTDPVPVAPPPTFRTKRQRRNWERAVAHRKRKETKV</sequence>
<gene>
    <name evidence="2" type="ORF">TBRA_LOCUS13457</name>
</gene>
<organism evidence="2 3">
    <name type="scientific">Trichogramma brassicae</name>
    <dbReference type="NCBI Taxonomy" id="86971"/>
    <lineage>
        <taxon>Eukaryota</taxon>
        <taxon>Metazoa</taxon>
        <taxon>Ecdysozoa</taxon>
        <taxon>Arthropoda</taxon>
        <taxon>Hexapoda</taxon>
        <taxon>Insecta</taxon>
        <taxon>Pterygota</taxon>
        <taxon>Neoptera</taxon>
        <taxon>Endopterygota</taxon>
        <taxon>Hymenoptera</taxon>
        <taxon>Apocrita</taxon>
        <taxon>Proctotrupomorpha</taxon>
        <taxon>Chalcidoidea</taxon>
        <taxon>Trichogrammatidae</taxon>
        <taxon>Trichogramma</taxon>
    </lineage>
</organism>
<dbReference type="Proteomes" id="UP000479190">
    <property type="component" value="Unassembled WGS sequence"/>
</dbReference>
<feature type="compositionally biased region" description="Basic and acidic residues" evidence="1">
    <location>
        <begin position="101"/>
        <end position="113"/>
    </location>
</feature>
<evidence type="ECO:0000313" key="3">
    <source>
        <dbReference type="Proteomes" id="UP000479190"/>
    </source>
</evidence>
<feature type="region of interest" description="Disordered" evidence="1">
    <location>
        <begin position="90"/>
        <end position="113"/>
    </location>
</feature>
<accession>A0A6H5J129</accession>
<name>A0A6H5J129_9HYME</name>
<proteinExistence type="predicted"/>
<keyword evidence="3" id="KW-1185">Reference proteome</keyword>
<reference evidence="2 3" key="1">
    <citation type="submission" date="2020-02" db="EMBL/GenBank/DDBJ databases">
        <authorList>
            <person name="Ferguson B K."/>
        </authorList>
    </citation>
    <scope>NUCLEOTIDE SEQUENCE [LARGE SCALE GENOMIC DNA]</scope>
</reference>
<feature type="compositionally biased region" description="Pro residues" evidence="1">
    <location>
        <begin position="246"/>
        <end position="255"/>
    </location>
</feature>
<dbReference type="EMBL" id="CADCXV010001130">
    <property type="protein sequence ID" value="CAB0041805.1"/>
    <property type="molecule type" value="Genomic_DNA"/>
</dbReference>
<protein>
    <submittedName>
        <fullName evidence="2">Uncharacterized protein</fullName>
    </submittedName>
</protein>
<evidence type="ECO:0000313" key="2">
    <source>
        <dbReference type="EMBL" id="CAB0041805.1"/>
    </source>
</evidence>
<feature type="compositionally biased region" description="Basic residues" evidence="1">
    <location>
        <begin position="293"/>
        <end position="302"/>
    </location>
</feature>